<dbReference type="AlphaFoldDB" id="A0A953HNI3"/>
<gene>
    <name evidence="2" type="ORF">KUV50_06740</name>
</gene>
<proteinExistence type="predicted"/>
<name>A0A953HNI3_9BACT</name>
<feature type="compositionally biased region" description="Acidic residues" evidence="1">
    <location>
        <begin position="51"/>
        <end position="62"/>
    </location>
</feature>
<dbReference type="EMBL" id="JAHVHU010000006">
    <property type="protein sequence ID" value="MBY5957818.1"/>
    <property type="molecule type" value="Genomic_DNA"/>
</dbReference>
<evidence type="ECO:0000313" key="2">
    <source>
        <dbReference type="EMBL" id="MBY5957818.1"/>
    </source>
</evidence>
<protein>
    <submittedName>
        <fullName evidence="2">Uncharacterized protein</fullName>
    </submittedName>
</protein>
<accession>A0A953HNI3</accession>
<evidence type="ECO:0000256" key="1">
    <source>
        <dbReference type="SAM" id="MobiDB-lite"/>
    </source>
</evidence>
<reference evidence="2" key="1">
    <citation type="submission" date="2021-06" db="EMBL/GenBank/DDBJ databases">
        <title>44 bacteria genomes isolated from Dapeng, Shenzhen.</title>
        <authorList>
            <person name="Zheng W."/>
            <person name="Yu S."/>
            <person name="Huang Y."/>
        </authorList>
    </citation>
    <scope>NUCLEOTIDE SEQUENCE</scope>
    <source>
        <strain evidence="2">DP5N28-2</strain>
    </source>
</reference>
<feature type="region of interest" description="Disordered" evidence="1">
    <location>
        <begin position="36"/>
        <end position="62"/>
    </location>
</feature>
<sequence>MFQWLFIGLVIWYFYNRFKKRNERRYRQDHRYIRDDDFNHQRRQPPPRAQEEDDYIDYEEVK</sequence>
<evidence type="ECO:0000313" key="3">
    <source>
        <dbReference type="Proteomes" id="UP000753961"/>
    </source>
</evidence>
<organism evidence="2 3">
    <name type="scientific">Membranihabitans marinus</name>
    <dbReference type="NCBI Taxonomy" id="1227546"/>
    <lineage>
        <taxon>Bacteria</taxon>
        <taxon>Pseudomonadati</taxon>
        <taxon>Bacteroidota</taxon>
        <taxon>Saprospiria</taxon>
        <taxon>Saprospirales</taxon>
        <taxon>Saprospiraceae</taxon>
        <taxon>Membranihabitans</taxon>
    </lineage>
</organism>
<dbReference type="Proteomes" id="UP000753961">
    <property type="component" value="Unassembled WGS sequence"/>
</dbReference>
<comment type="caution">
    <text evidence="2">The sequence shown here is derived from an EMBL/GenBank/DDBJ whole genome shotgun (WGS) entry which is preliminary data.</text>
</comment>
<keyword evidence="3" id="KW-1185">Reference proteome</keyword>
<dbReference type="RefSeq" id="WP_222579339.1">
    <property type="nucleotide sequence ID" value="NZ_JAHVHU010000006.1"/>
</dbReference>